<evidence type="ECO:0000256" key="1">
    <source>
        <dbReference type="ARBA" id="ARBA00023125"/>
    </source>
</evidence>
<dbReference type="Proteomes" id="UP000555546">
    <property type="component" value="Unassembled WGS sequence"/>
</dbReference>
<evidence type="ECO:0000313" key="4">
    <source>
        <dbReference type="EMBL" id="MBB5703284.1"/>
    </source>
</evidence>
<evidence type="ECO:0000259" key="3">
    <source>
        <dbReference type="PROSITE" id="PS50937"/>
    </source>
</evidence>
<proteinExistence type="predicted"/>
<dbReference type="AlphaFoldDB" id="A0A7W9AZ66"/>
<dbReference type="InterPro" id="IPR009061">
    <property type="entry name" value="DNA-bd_dom_put_sf"/>
</dbReference>
<keyword evidence="1 4" id="KW-0238">DNA-binding</keyword>
<dbReference type="InterPro" id="IPR047057">
    <property type="entry name" value="MerR_fam"/>
</dbReference>
<dbReference type="SUPFAM" id="SSF46955">
    <property type="entry name" value="Putative DNA-binding domain"/>
    <property type="match status" value="1"/>
</dbReference>
<dbReference type="GO" id="GO:0003677">
    <property type="term" value="F:DNA binding"/>
    <property type="evidence" value="ECO:0007669"/>
    <property type="project" value="UniProtKB-KW"/>
</dbReference>
<reference evidence="4 5" key="1">
    <citation type="submission" date="2020-08" db="EMBL/GenBank/DDBJ databases">
        <title>Genomic Encyclopedia of Type Strains, Phase IV (KMG-IV): sequencing the most valuable type-strain genomes for metagenomic binning, comparative biology and taxonomic classification.</title>
        <authorList>
            <person name="Goeker M."/>
        </authorList>
    </citation>
    <scope>NUCLEOTIDE SEQUENCE [LARGE SCALE GENOMIC DNA]</scope>
    <source>
        <strain evidence="4 5">DSM 26944</strain>
    </source>
</reference>
<feature type="coiled-coil region" evidence="2">
    <location>
        <begin position="118"/>
        <end position="145"/>
    </location>
</feature>
<evidence type="ECO:0000256" key="2">
    <source>
        <dbReference type="SAM" id="Coils"/>
    </source>
</evidence>
<dbReference type="PANTHER" id="PTHR30204:SF58">
    <property type="entry name" value="HTH-TYPE TRANSCRIPTIONAL REGULATOR YFMP"/>
    <property type="match status" value="1"/>
</dbReference>
<name>A0A7W9AZ66_9HYPH</name>
<comment type="caution">
    <text evidence="4">The sequence shown here is derived from an EMBL/GenBank/DDBJ whole genome shotgun (WGS) entry which is preliminary data.</text>
</comment>
<dbReference type="InterPro" id="IPR000551">
    <property type="entry name" value="MerR-type_HTH_dom"/>
</dbReference>
<keyword evidence="5" id="KW-1185">Reference proteome</keyword>
<dbReference type="RefSeq" id="WP_183654632.1">
    <property type="nucleotide sequence ID" value="NZ_JACIJG010000012.1"/>
</dbReference>
<protein>
    <submittedName>
        <fullName evidence="4">DNA-binding transcriptional MerR regulator</fullName>
    </submittedName>
</protein>
<dbReference type="PANTHER" id="PTHR30204">
    <property type="entry name" value="REDOX-CYCLING DRUG-SENSING TRANSCRIPTIONAL ACTIVATOR SOXR"/>
    <property type="match status" value="1"/>
</dbReference>
<sequence length="154" mass="17538">MIKQKNVPAAAMDMVVVDLLAGRGSHGGRNRQSGQLYRIGDLAEEFDLTLRTLRFYEDKGLLSPRRAGVTRLYDQNDHARLRLIVFGRRIGFTLREVGQLIGVWEDGAADTAQADALRDRFREKLVDLEKKKDAIDRSVEELRTILARMEMKPV</sequence>
<evidence type="ECO:0000313" key="5">
    <source>
        <dbReference type="Proteomes" id="UP000555546"/>
    </source>
</evidence>
<accession>A0A7W9AZ66</accession>
<dbReference type="GO" id="GO:0003700">
    <property type="term" value="F:DNA-binding transcription factor activity"/>
    <property type="evidence" value="ECO:0007669"/>
    <property type="project" value="InterPro"/>
</dbReference>
<keyword evidence="2" id="KW-0175">Coiled coil</keyword>
<dbReference type="CDD" id="cd04776">
    <property type="entry name" value="HTH_GnyR"/>
    <property type="match status" value="1"/>
</dbReference>
<feature type="domain" description="HTH merR-type" evidence="3">
    <location>
        <begin position="36"/>
        <end position="103"/>
    </location>
</feature>
<dbReference type="Gene3D" id="1.10.1660.10">
    <property type="match status" value="1"/>
</dbReference>
<dbReference type="Pfam" id="PF13411">
    <property type="entry name" value="MerR_1"/>
    <property type="match status" value="1"/>
</dbReference>
<dbReference type="PROSITE" id="PS50937">
    <property type="entry name" value="HTH_MERR_2"/>
    <property type="match status" value="1"/>
</dbReference>
<gene>
    <name evidence="4" type="ORF">FHS76_003184</name>
</gene>
<organism evidence="4 5">
    <name type="scientific">Brucella daejeonensis</name>
    <dbReference type="NCBI Taxonomy" id="659015"/>
    <lineage>
        <taxon>Bacteria</taxon>
        <taxon>Pseudomonadati</taxon>
        <taxon>Pseudomonadota</taxon>
        <taxon>Alphaproteobacteria</taxon>
        <taxon>Hyphomicrobiales</taxon>
        <taxon>Brucellaceae</taxon>
        <taxon>Brucella/Ochrobactrum group</taxon>
        <taxon>Brucella</taxon>
    </lineage>
</organism>
<dbReference type="EMBL" id="JACIJG010000012">
    <property type="protein sequence ID" value="MBB5703284.1"/>
    <property type="molecule type" value="Genomic_DNA"/>
</dbReference>
<dbReference type="SMART" id="SM00422">
    <property type="entry name" value="HTH_MERR"/>
    <property type="match status" value="1"/>
</dbReference>